<dbReference type="InterPro" id="IPR001980">
    <property type="entry name" value="PPAT"/>
</dbReference>
<dbReference type="PANTHER" id="PTHR21342:SF1">
    <property type="entry name" value="PHOSPHOPANTETHEINE ADENYLYLTRANSFERASE"/>
    <property type="match status" value="1"/>
</dbReference>
<dbReference type="Pfam" id="PF01467">
    <property type="entry name" value="CTP_transf_like"/>
    <property type="match status" value="1"/>
</dbReference>
<dbReference type="PANTHER" id="PTHR21342">
    <property type="entry name" value="PHOSPHOPANTETHEINE ADENYLYLTRANSFERASE"/>
    <property type="match status" value="1"/>
</dbReference>
<evidence type="ECO:0000256" key="2">
    <source>
        <dbReference type="ARBA" id="ARBA00013868"/>
    </source>
</evidence>
<feature type="domain" description="Cytidyltransferase-like" evidence="11">
    <location>
        <begin position="9"/>
        <end position="137"/>
    </location>
</feature>
<keyword evidence="4" id="KW-0808">Transferase</keyword>
<name>A0AA35XDT9_GEOBA</name>
<keyword evidence="7" id="KW-0067">ATP-binding</keyword>
<gene>
    <name evidence="12" type="ORF">GBAR_LOCUS26044</name>
</gene>
<dbReference type="GO" id="GO:0005524">
    <property type="term" value="F:ATP binding"/>
    <property type="evidence" value="ECO:0007669"/>
    <property type="project" value="UniProtKB-KW"/>
</dbReference>
<dbReference type="CDD" id="cd02163">
    <property type="entry name" value="PPAT"/>
    <property type="match status" value="1"/>
</dbReference>
<dbReference type="NCBIfam" id="TIGR00125">
    <property type="entry name" value="cyt_tran_rel"/>
    <property type="match status" value="1"/>
</dbReference>
<dbReference type="Proteomes" id="UP001174909">
    <property type="component" value="Unassembled WGS sequence"/>
</dbReference>
<keyword evidence="3" id="KW-0963">Cytoplasm</keyword>
<evidence type="ECO:0000256" key="9">
    <source>
        <dbReference type="ARBA" id="ARBA00022993"/>
    </source>
</evidence>
<evidence type="ECO:0000313" key="13">
    <source>
        <dbReference type="Proteomes" id="UP001174909"/>
    </source>
</evidence>
<keyword evidence="13" id="KW-1185">Reference proteome</keyword>
<evidence type="ECO:0000259" key="11">
    <source>
        <dbReference type="Pfam" id="PF01467"/>
    </source>
</evidence>
<keyword evidence="6" id="KW-0547">Nucleotide-binding</keyword>
<protein>
    <recommendedName>
        <fullName evidence="2">Phosphopantetheine adenylyltransferase</fullName>
        <ecNumber evidence="1">2.7.7.3</ecNumber>
    </recommendedName>
</protein>
<dbReference type="InterPro" id="IPR004821">
    <property type="entry name" value="Cyt_trans-like"/>
</dbReference>
<evidence type="ECO:0000256" key="6">
    <source>
        <dbReference type="ARBA" id="ARBA00022741"/>
    </source>
</evidence>
<comment type="catalytic activity">
    <reaction evidence="10">
        <text>(R)-4'-phosphopantetheine + ATP + H(+) = 3'-dephospho-CoA + diphosphate</text>
        <dbReference type="Rhea" id="RHEA:19801"/>
        <dbReference type="ChEBI" id="CHEBI:15378"/>
        <dbReference type="ChEBI" id="CHEBI:30616"/>
        <dbReference type="ChEBI" id="CHEBI:33019"/>
        <dbReference type="ChEBI" id="CHEBI:57328"/>
        <dbReference type="ChEBI" id="CHEBI:61723"/>
        <dbReference type="EC" id="2.7.7.3"/>
    </reaction>
</comment>
<dbReference type="EMBL" id="CASHTH010003616">
    <property type="protein sequence ID" value="CAI8047142.1"/>
    <property type="molecule type" value="Genomic_DNA"/>
</dbReference>
<keyword evidence="8" id="KW-0460">Magnesium</keyword>
<sequence>MERTSRTAICPGSFDPLTLGHVDIIRRAARQFDRVIVAVLHNTGKAPLFTVPERLEFISATFADDPGVEADAFSGLLVAYARRRGATAIVRGIRAVSDFEYEFQMALMNRRLAPEVETVFLTPAEEYSYVSSRLIKEITALSGDVSGLVPEAVAGRLVEKFASSSESIETG</sequence>
<dbReference type="InterPro" id="IPR014729">
    <property type="entry name" value="Rossmann-like_a/b/a_fold"/>
</dbReference>
<dbReference type="NCBIfam" id="TIGR01510">
    <property type="entry name" value="coaD_prev_kdtB"/>
    <property type="match status" value="1"/>
</dbReference>
<dbReference type="GO" id="GO:0004595">
    <property type="term" value="F:pantetheine-phosphate adenylyltransferase activity"/>
    <property type="evidence" value="ECO:0007669"/>
    <property type="project" value="UniProtKB-EC"/>
</dbReference>
<organism evidence="12 13">
    <name type="scientific">Geodia barretti</name>
    <name type="common">Barrett's horny sponge</name>
    <dbReference type="NCBI Taxonomy" id="519541"/>
    <lineage>
        <taxon>Eukaryota</taxon>
        <taxon>Metazoa</taxon>
        <taxon>Porifera</taxon>
        <taxon>Demospongiae</taxon>
        <taxon>Heteroscleromorpha</taxon>
        <taxon>Tetractinellida</taxon>
        <taxon>Astrophorina</taxon>
        <taxon>Geodiidae</taxon>
        <taxon>Geodia</taxon>
    </lineage>
</organism>
<evidence type="ECO:0000256" key="5">
    <source>
        <dbReference type="ARBA" id="ARBA00022695"/>
    </source>
</evidence>
<dbReference type="HAMAP" id="MF_00151">
    <property type="entry name" value="PPAT_bact"/>
    <property type="match status" value="1"/>
</dbReference>
<evidence type="ECO:0000256" key="1">
    <source>
        <dbReference type="ARBA" id="ARBA00012392"/>
    </source>
</evidence>
<dbReference type="EC" id="2.7.7.3" evidence="1"/>
<evidence type="ECO:0000256" key="3">
    <source>
        <dbReference type="ARBA" id="ARBA00022490"/>
    </source>
</evidence>
<evidence type="ECO:0000256" key="8">
    <source>
        <dbReference type="ARBA" id="ARBA00022842"/>
    </source>
</evidence>
<dbReference type="AlphaFoldDB" id="A0AA35XDT9"/>
<evidence type="ECO:0000313" key="12">
    <source>
        <dbReference type="EMBL" id="CAI8047142.1"/>
    </source>
</evidence>
<evidence type="ECO:0000256" key="10">
    <source>
        <dbReference type="ARBA" id="ARBA00029346"/>
    </source>
</evidence>
<keyword evidence="9" id="KW-0173">Coenzyme A biosynthesis</keyword>
<dbReference type="SUPFAM" id="SSF52374">
    <property type="entry name" value="Nucleotidylyl transferase"/>
    <property type="match status" value="1"/>
</dbReference>
<reference evidence="12" key="1">
    <citation type="submission" date="2023-03" db="EMBL/GenBank/DDBJ databases">
        <authorList>
            <person name="Steffen K."/>
            <person name="Cardenas P."/>
        </authorList>
    </citation>
    <scope>NUCLEOTIDE SEQUENCE</scope>
</reference>
<evidence type="ECO:0000256" key="7">
    <source>
        <dbReference type="ARBA" id="ARBA00022840"/>
    </source>
</evidence>
<dbReference type="PRINTS" id="PR01020">
    <property type="entry name" value="LPSBIOSNTHSS"/>
</dbReference>
<proteinExistence type="inferred from homology"/>
<evidence type="ECO:0000256" key="4">
    <source>
        <dbReference type="ARBA" id="ARBA00022679"/>
    </source>
</evidence>
<dbReference type="GO" id="GO:0015937">
    <property type="term" value="P:coenzyme A biosynthetic process"/>
    <property type="evidence" value="ECO:0007669"/>
    <property type="project" value="UniProtKB-KW"/>
</dbReference>
<accession>A0AA35XDT9</accession>
<keyword evidence="5 12" id="KW-0548">Nucleotidyltransferase</keyword>
<dbReference type="Gene3D" id="3.40.50.620">
    <property type="entry name" value="HUPs"/>
    <property type="match status" value="1"/>
</dbReference>
<comment type="caution">
    <text evidence="12">The sequence shown here is derived from an EMBL/GenBank/DDBJ whole genome shotgun (WGS) entry which is preliminary data.</text>
</comment>